<name>A0A016SJM6_9BILA</name>
<evidence type="ECO:0000256" key="2">
    <source>
        <dbReference type="SAM" id="SignalP"/>
    </source>
</evidence>
<dbReference type="Proteomes" id="UP000024635">
    <property type="component" value="Unassembled WGS sequence"/>
</dbReference>
<organism evidence="3 4">
    <name type="scientific">Ancylostoma ceylanicum</name>
    <dbReference type="NCBI Taxonomy" id="53326"/>
    <lineage>
        <taxon>Eukaryota</taxon>
        <taxon>Metazoa</taxon>
        <taxon>Ecdysozoa</taxon>
        <taxon>Nematoda</taxon>
        <taxon>Chromadorea</taxon>
        <taxon>Rhabditida</taxon>
        <taxon>Rhabditina</taxon>
        <taxon>Rhabditomorpha</taxon>
        <taxon>Strongyloidea</taxon>
        <taxon>Ancylostomatidae</taxon>
        <taxon>Ancylostomatinae</taxon>
        <taxon>Ancylostoma</taxon>
    </lineage>
</organism>
<dbReference type="Gene3D" id="3.10.100.10">
    <property type="entry name" value="Mannose-Binding Protein A, subunit A"/>
    <property type="match status" value="1"/>
</dbReference>
<dbReference type="OrthoDB" id="10639524at2759"/>
<reference evidence="4" key="1">
    <citation type="journal article" date="2015" name="Nat. Genet.">
        <title>The genome and transcriptome of the zoonotic hookworm Ancylostoma ceylanicum identify infection-specific gene families.</title>
        <authorList>
            <person name="Schwarz E.M."/>
            <person name="Hu Y."/>
            <person name="Antoshechkin I."/>
            <person name="Miller M.M."/>
            <person name="Sternberg P.W."/>
            <person name="Aroian R.V."/>
        </authorList>
    </citation>
    <scope>NUCLEOTIDE SEQUENCE</scope>
    <source>
        <strain evidence="4">HY135</strain>
    </source>
</reference>
<feature type="compositionally biased region" description="Basic and acidic residues" evidence="1">
    <location>
        <begin position="140"/>
        <end position="151"/>
    </location>
</feature>
<dbReference type="InterPro" id="IPR016186">
    <property type="entry name" value="C-type_lectin-like/link_sf"/>
</dbReference>
<proteinExistence type="predicted"/>
<keyword evidence="4" id="KW-1185">Reference proteome</keyword>
<protein>
    <recommendedName>
        <fullName evidence="5">C-type lectin domain-containing protein</fullName>
    </recommendedName>
</protein>
<feature type="signal peptide" evidence="2">
    <location>
        <begin position="1"/>
        <end position="24"/>
    </location>
</feature>
<evidence type="ECO:0000313" key="4">
    <source>
        <dbReference type="Proteomes" id="UP000024635"/>
    </source>
</evidence>
<feature type="compositionally biased region" description="Polar residues" evidence="1">
    <location>
        <begin position="152"/>
        <end position="163"/>
    </location>
</feature>
<accession>A0A016SJM6</accession>
<evidence type="ECO:0000256" key="1">
    <source>
        <dbReference type="SAM" id="MobiDB-lite"/>
    </source>
</evidence>
<dbReference type="AlphaFoldDB" id="A0A016SJM6"/>
<evidence type="ECO:0000313" key="3">
    <source>
        <dbReference type="EMBL" id="EYB90547.1"/>
    </source>
</evidence>
<sequence>MRIALLLQLSWVTIIIVDVVTSSGSESTQEKKPTTQGKTTNNYIIYTDEEADEEECPAWLSTDKEAILRSSPLTCEDDEEAETTTDLITETEGTATTTMKWSSTSEPATTSAEDSTNTETTPPTTETVLTSSDESAEETTTEKRGDDKGTDTQKTPTKVKSPNVTITRDSGEVVTLYFVDERTTWSNAHISCRKMGLNLGEFRSQQESADAMTKYRSNHCDDCEGMLWVGAQRIKESDSDYEYLYDKIPVPNAPDFWLYGSPESGDKSCLAVSLDQEKLVLHDCFGGLNREYGLAWTVIGFVCTKIQE</sequence>
<feature type="compositionally biased region" description="Low complexity" evidence="1">
    <location>
        <begin position="84"/>
        <end position="133"/>
    </location>
</feature>
<dbReference type="CDD" id="cd00037">
    <property type="entry name" value="CLECT"/>
    <property type="match status" value="1"/>
</dbReference>
<keyword evidence="2" id="KW-0732">Signal</keyword>
<feature type="region of interest" description="Disordered" evidence="1">
    <location>
        <begin position="71"/>
        <end position="163"/>
    </location>
</feature>
<comment type="caution">
    <text evidence="3">The sequence shown here is derived from an EMBL/GenBank/DDBJ whole genome shotgun (WGS) entry which is preliminary data.</text>
</comment>
<dbReference type="InterPro" id="IPR016187">
    <property type="entry name" value="CTDL_fold"/>
</dbReference>
<dbReference type="SUPFAM" id="SSF56436">
    <property type="entry name" value="C-type lectin-like"/>
    <property type="match status" value="1"/>
</dbReference>
<feature type="chain" id="PRO_5001489549" description="C-type lectin domain-containing protein" evidence="2">
    <location>
        <begin position="25"/>
        <end position="308"/>
    </location>
</feature>
<evidence type="ECO:0008006" key="5">
    <source>
        <dbReference type="Google" id="ProtNLM"/>
    </source>
</evidence>
<dbReference type="EMBL" id="JARK01001555">
    <property type="protein sequence ID" value="EYB90547.1"/>
    <property type="molecule type" value="Genomic_DNA"/>
</dbReference>
<gene>
    <name evidence="3" type="primary">Acey_s0219.g2490</name>
    <name evidence="3" type="ORF">Y032_0219g2490</name>
</gene>